<dbReference type="PROSITE" id="PS50943">
    <property type="entry name" value="HTH_CROC1"/>
    <property type="match status" value="1"/>
</dbReference>
<organism evidence="3 4">
    <name type="scientific">Streptacidiphilus fuscans</name>
    <dbReference type="NCBI Taxonomy" id="2789292"/>
    <lineage>
        <taxon>Bacteria</taxon>
        <taxon>Bacillati</taxon>
        <taxon>Actinomycetota</taxon>
        <taxon>Actinomycetes</taxon>
        <taxon>Kitasatosporales</taxon>
        <taxon>Streptomycetaceae</taxon>
        <taxon>Streptacidiphilus</taxon>
    </lineage>
</organism>
<evidence type="ECO:0000313" key="4">
    <source>
        <dbReference type="Proteomes" id="UP000657385"/>
    </source>
</evidence>
<dbReference type="RefSeq" id="WP_196195094.1">
    <property type="nucleotide sequence ID" value="NZ_JADPRT010000007.1"/>
</dbReference>
<dbReference type="Pfam" id="PF13560">
    <property type="entry name" value="HTH_31"/>
    <property type="match status" value="1"/>
</dbReference>
<dbReference type="GO" id="GO:0005829">
    <property type="term" value="C:cytosol"/>
    <property type="evidence" value="ECO:0007669"/>
    <property type="project" value="TreeGrafter"/>
</dbReference>
<dbReference type="EMBL" id="JADPRT010000007">
    <property type="protein sequence ID" value="MBF9069906.1"/>
    <property type="molecule type" value="Genomic_DNA"/>
</dbReference>
<dbReference type="PANTHER" id="PTHR46797">
    <property type="entry name" value="HTH-TYPE TRANSCRIPTIONAL REGULATOR"/>
    <property type="match status" value="1"/>
</dbReference>
<gene>
    <name evidence="3" type="ORF">I2501_17935</name>
</gene>
<dbReference type="InterPro" id="IPR010982">
    <property type="entry name" value="Lambda_DNA-bd_dom_sf"/>
</dbReference>
<name>A0A931FFJ0_9ACTN</name>
<dbReference type="InterPro" id="IPR001387">
    <property type="entry name" value="Cro/C1-type_HTH"/>
</dbReference>
<comment type="caution">
    <text evidence="3">The sequence shown here is derived from an EMBL/GenBank/DDBJ whole genome shotgun (WGS) entry which is preliminary data.</text>
</comment>
<dbReference type="SUPFAM" id="SSF47413">
    <property type="entry name" value="lambda repressor-like DNA-binding domains"/>
    <property type="match status" value="1"/>
</dbReference>
<dbReference type="CDD" id="cd00093">
    <property type="entry name" value="HTH_XRE"/>
    <property type="match status" value="1"/>
</dbReference>
<dbReference type="SMART" id="SM00530">
    <property type="entry name" value="HTH_XRE"/>
    <property type="match status" value="1"/>
</dbReference>
<evidence type="ECO:0000256" key="1">
    <source>
        <dbReference type="ARBA" id="ARBA00023125"/>
    </source>
</evidence>
<protein>
    <submittedName>
        <fullName evidence="3">Helix-turn-helix transcriptional regulator</fullName>
    </submittedName>
</protein>
<proteinExistence type="predicted"/>
<evidence type="ECO:0000259" key="2">
    <source>
        <dbReference type="PROSITE" id="PS50943"/>
    </source>
</evidence>
<dbReference type="InterPro" id="IPR050807">
    <property type="entry name" value="TransReg_Diox_bact_type"/>
</dbReference>
<dbReference type="GO" id="GO:0003700">
    <property type="term" value="F:DNA-binding transcription factor activity"/>
    <property type="evidence" value="ECO:0007669"/>
    <property type="project" value="TreeGrafter"/>
</dbReference>
<accession>A0A931FFJ0</accession>
<dbReference type="AlphaFoldDB" id="A0A931FFJ0"/>
<evidence type="ECO:0000313" key="3">
    <source>
        <dbReference type="EMBL" id="MBF9069906.1"/>
    </source>
</evidence>
<sequence length="394" mass="43131">MPPRNPDSVGARIATARHLKRMDQKELAAAAHISPSTVKKIEQGSRTPSDQVLESIADALDMDPEQLLGAIGRLSGRVHDAIPKLRMAVDAYDLPDDGPIRPLRELRQAASTLEEERLNSGYSQLIRDLPALLAELSRAVHTLDGVERQQAAALLTSAYRSADAVVYKFRYHDLSARLVELMRWAAGIAEDPALDATAAYVRMEVFFAGGKPENLATGLRTLEAAIDAAPASRPRSVTAAVGALHMRAAVAAGRIGQEDRAKEHLRHAKTCATRVPEAVYAGTAFGPESYYVHEVAVAVELGDAQTVLDAARAWKPPGHLPAERRSHFYIDIARAQLWQSRDDDAFESLRVARTIAPQQVREHGQVHQTLQSLLRSKKTDRDALIGFAEWAHVL</sequence>
<dbReference type="Proteomes" id="UP000657385">
    <property type="component" value="Unassembled WGS sequence"/>
</dbReference>
<keyword evidence="1" id="KW-0238">DNA-binding</keyword>
<feature type="domain" description="HTH cro/C1-type" evidence="2">
    <location>
        <begin position="13"/>
        <end position="67"/>
    </location>
</feature>
<reference evidence="3" key="1">
    <citation type="submission" date="2020-11" db="EMBL/GenBank/DDBJ databases">
        <title>Isolation and identification of active actinomycetes.</title>
        <authorList>
            <person name="Yu B."/>
        </authorList>
    </citation>
    <scope>NUCLEOTIDE SEQUENCE</scope>
    <source>
        <strain evidence="3">NEAU-YB345</strain>
    </source>
</reference>
<keyword evidence="4" id="KW-1185">Reference proteome</keyword>
<dbReference type="GO" id="GO:0003677">
    <property type="term" value="F:DNA binding"/>
    <property type="evidence" value="ECO:0007669"/>
    <property type="project" value="UniProtKB-KW"/>
</dbReference>
<dbReference type="PANTHER" id="PTHR46797:SF1">
    <property type="entry name" value="METHYLPHOSPHONATE SYNTHASE"/>
    <property type="match status" value="1"/>
</dbReference>
<dbReference type="Gene3D" id="1.10.260.40">
    <property type="entry name" value="lambda repressor-like DNA-binding domains"/>
    <property type="match status" value="1"/>
</dbReference>